<accession>M2SJT3</accession>
<dbReference type="RefSeq" id="XP_007697101.1">
    <property type="nucleotide sequence ID" value="XM_007698911.1"/>
</dbReference>
<dbReference type="EMBL" id="KB445639">
    <property type="protein sequence ID" value="EMD67443.1"/>
    <property type="molecule type" value="Genomic_DNA"/>
</dbReference>
<keyword evidence="2" id="KW-0472">Membrane</keyword>
<evidence type="ECO:0000256" key="1">
    <source>
        <dbReference type="SAM" id="MobiDB-lite"/>
    </source>
</evidence>
<dbReference type="OrthoDB" id="3692311at2759"/>
<keyword evidence="2" id="KW-1133">Transmembrane helix</keyword>
<dbReference type="Proteomes" id="UP000016934">
    <property type="component" value="Unassembled WGS sequence"/>
</dbReference>
<feature type="transmembrane region" description="Helical" evidence="2">
    <location>
        <begin position="123"/>
        <end position="146"/>
    </location>
</feature>
<reference evidence="3 4" key="1">
    <citation type="journal article" date="2012" name="PLoS Pathog.">
        <title>Diverse lifestyles and strategies of plant pathogenesis encoded in the genomes of eighteen Dothideomycetes fungi.</title>
        <authorList>
            <person name="Ohm R.A."/>
            <person name="Feau N."/>
            <person name="Henrissat B."/>
            <person name="Schoch C.L."/>
            <person name="Horwitz B.A."/>
            <person name="Barry K.W."/>
            <person name="Condon B.J."/>
            <person name="Copeland A.C."/>
            <person name="Dhillon B."/>
            <person name="Glaser F."/>
            <person name="Hesse C.N."/>
            <person name="Kosti I."/>
            <person name="LaButti K."/>
            <person name="Lindquist E.A."/>
            <person name="Lucas S."/>
            <person name="Salamov A.A."/>
            <person name="Bradshaw R.E."/>
            <person name="Ciuffetti L."/>
            <person name="Hamelin R.C."/>
            <person name="Kema G.H.J."/>
            <person name="Lawrence C."/>
            <person name="Scott J.A."/>
            <person name="Spatafora J.W."/>
            <person name="Turgeon B.G."/>
            <person name="de Wit P.J.G.M."/>
            <person name="Zhong S."/>
            <person name="Goodwin S.B."/>
            <person name="Grigoriev I.V."/>
        </authorList>
    </citation>
    <scope>NUCLEOTIDE SEQUENCE [LARGE SCALE GENOMIC DNA]</scope>
    <source>
        <strain evidence="4">ND90Pr / ATCC 201652</strain>
    </source>
</reference>
<dbReference type="GeneID" id="19138149"/>
<feature type="transmembrane region" description="Helical" evidence="2">
    <location>
        <begin position="218"/>
        <end position="236"/>
    </location>
</feature>
<sequence length="734" mass="81492">MSKHQPYPYWISTDEREYQKQSLLDQEIEMRHKPSSLSTPSTDRGSNIDEHRDTTISSLLTQEDGTLGSEFSIGSTAVGNAAQHTRDNNVPDASPLGQEKSLRMMPGWPLSPKSINTPIYVKVLNGIFDILLLACSATFLAFAIVIDVHDQVPTADYPRLTTGPTVFPILFASIVGRAVHAILLWRLEKGERIGILDTLASSTSLTSTVTSQIQLRSFSILGVALLAVWLLSPIGGQASVRVLSIRSKDTGIHDSSWYMVNSGYLGAYSPKVTAIQGGSMAGAVFVAALMGSPETKSSLLDLWGNVKVPRIEGYEQVATMKYDGWYEIEGSDSDTYSSLVGIPILGTNQSNFIDYITRIHSPYFHLQCSIKTTVSDTDWFMDKVLPGLTSNASSPGSWLFWDIPDSSLDENPSREGWRETILPELVSPLKLKYVPLYSSNFTLTCDMTQSYVETEIRCPTSSTCAARRIRRSTLDHFPAPWTYLDISWQSPRLLFQGILNSIARGSNHYPQLFDRYLTDPDLSNSNFANLSPTTEEQYTIRLGQMLNTYFSCLSGFFAITAGINNDTAYYWDSNQTFELSPNVNNSWQDLYDAPMFGNIESNIFKAEAWTSEITKTERKEVIVAHRAWVIALFLASIVIIVASLVAPFVRHFLTTGVDVAMNISSLATRTNPYISVPQTGTYLDASDRARLLYNHQIRLGDAKSGTDVGSIVMGSFDRVGDLGIARVRKRRAYQ</sequence>
<dbReference type="OMA" id="MANVAPY"/>
<gene>
    <name evidence="3" type="ORF">COCSADRAFT_352360</name>
</gene>
<organism evidence="3 4">
    <name type="scientific">Cochliobolus sativus (strain ND90Pr / ATCC 201652)</name>
    <name type="common">Common root rot and spot blotch fungus</name>
    <name type="synonym">Bipolaris sorokiniana</name>
    <dbReference type="NCBI Taxonomy" id="665912"/>
    <lineage>
        <taxon>Eukaryota</taxon>
        <taxon>Fungi</taxon>
        <taxon>Dikarya</taxon>
        <taxon>Ascomycota</taxon>
        <taxon>Pezizomycotina</taxon>
        <taxon>Dothideomycetes</taxon>
        <taxon>Pleosporomycetidae</taxon>
        <taxon>Pleosporales</taxon>
        <taxon>Pleosporineae</taxon>
        <taxon>Pleosporaceae</taxon>
        <taxon>Bipolaris</taxon>
    </lineage>
</organism>
<feature type="region of interest" description="Disordered" evidence="1">
    <location>
        <begin position="79"/>
        <end position="98"/>
    </location>
</feature>
<keyword evidence="4" id="KW-1185">Reference proteome</keyword>
<dbReference type="HOGENOM" id="CLU_012207_2_0_1"/>
<evidence type="ECO:0000256" key="2">
    <source>
        <dbReference type="SAM" id="Phobius"/>
    </source>
</evidence>
<protein>
    <submittedName>
        <fullName evidence="3">Uncharacterized protein</fullName>
    </submittedName>
</protein>
<evidence type="ECO:0000313" key="3">
    <source>
        <dbReference type="EMBL" id="EMD67443.1"/>
    </source>
</evidence>
<dbReference type="eggNOG" id="ENOG502RZ6R">
    <property type="taxonomic scope" value="Eukaryota"/>
</dbReference>
<dbReference type="KEGG" id="bsc:COCSADRAFT_352360"/>
<feature type="transmembrane region" description="Helical" evidence="2">
    <location>
        <begin position="627"/>
        <end position="649"/>
    </location>
</feature>
<reference evidence="4" key="2">
    <citation type="journal article" date="2013" name="PLoS Genet.">
        <title>Comparative genome structure, secondary metabolite, and effector coding capacity across Cochliobolus pathogens.</title>
        <authorList>
            <person name="Condon B.J."/>
            <person name="Leng Y."/>
            <person name="Wu D."/>
            <person name="Bushley K.E."/>
            <person name="Ohm R.A."/>
            <person name="Otillar R."/>
            <person name="Martin J."/>
            <person name="Schackwitz W."/>
            <person name="Grimwood J."/>
            <person name="MohdZainudin N."/>
            <person name="Xue C."/>
            <person name="Wang R."/>
            <person name="Manning V.A."/>
            <person name="Dhillon B."/>
            <person name="Tu Z.J."/>
            <person name="Steffenson B.J."/>
            <person name="Salamov A."/>
            <person name="Sun H."/>
            <person name="Lowry S."/>
            <person name="LaButti K."/>
            <person name="Han J."/>
            <person name="Copeland A."/>
            <person name="Lindquist E."/>
            <person name="Barry K."/>
            <person name="Schmutz J."/>
            <person name="Baker S.E."/>
            <person name="Ciuffetti L.M."/>
            <person name="Grigoriev I.V."/>
            <person name="Zhong S."/>
            <person name="Turgeon B.G."/>
        </authorList>
    </citation>
    <scope>NUCLEOTIDE SEQUENCE [LARGE SCALE GENOMIC DNA]</scope>
    <source>
        <strain evidence="4">ND90Pr / ATCC 201652</strain>
    </source>
</reference>
<name>M2SJT3_COCSN</name>
<dbReference type="AlphaFoldDB" id="M2SJT3"/>
<feature type="transmembrane region" description="Helical" evidence="2">
    <location>
        <begin position="166"/>
        <end position="185"/>
    </location>
</feature>
<proteinExistence type="predicted"/>
<feature type="compositionally biased region" description="Polar residues" evidence="1">
    <location>
        <begin position="35"/>
        <end position="45"/>
    </location>
</feature>
<feature type="region of interest" description="Disordered" evidence="1">
    <location>
        <begin position="29"/>
        <end position="50"/>
    </location>
</feature>
<evidence type="ECO:0000313" key="4">
    <source>
        <dbReference type="Proteomes" id="UP000016934"/>
    </source>
</evidence>
<keyword evidence="2" id="KW-0812">Transmembrane</keyword>